<evidence type="ECO:0000256" key="2">
    <source>
        <dbReference type="ARBA" id="ARBA00009399"/>
    </source>
</evidence>
<name>A0A090QK33_9GAMM</name>
<organism evidence="8 9">
    <name type="scientific">Photobacterium aphoticum</name>
    <dbReference type="NCBI Taxonomy" id="754436"/>
    <lineage>
        <taxon>Bacteria</taxon>
        <taxon>Pseudomonadati</taxon>
        <taxon>Pseudomonadota</taxon>
        <taxon>Gammaproteobacteria</taxon>
        <taxon>Vibrionales</taxon>
        <taxon>Vibrionaceae</taxon>
        <taxon>Photobacterium</taxon>
    </lineage>
</organism>
<dbReference type="Pfam" id="PF04138">
    <property type="entry name" value="GtrA_DPMS_TM"/>
    <property type="match status" value="1"/>
</dbReference>
<dbReference type="eggNOG" id="COG2246">
    <property type="taxonomic scope" value="Bacteria"/>
</dbReference>
<dbReference type="PANTHER" id="PTHR38459:SF1">
    <property type="entry name" value="PROPHAGE BACTOPRENOL-LINKED GLUCOSE TRANSLOCASE HOMOLOG"/>
    <property type="match status" value="1"/>
</dbReference>
<sequence>MFTFAMVGGCGFLVDATSLFVLSHCLPLPLARGAAFWIAATSNWWLNRQLTFRENKTRHQSLNNGGSFWLLRVSALSQCGCYSVLMWLETSLFMTLEDMNPGGMTEYSARFIQCWPYLAMIPGILLGMVINYTLADRWVFRSAPA</sequence>
<dbReference type="GO" id="GO:0005886">
    <property type="term" value="C:plasma membrane"/>
    <property type="evidence" value="ECO:0007669"/>
    <property type="project" value="TreeGrafter"/>
</dbReference>
<feature type="transmembrane region" description="Helical" evidence="6">
    <location>
        <begin position="26"/>
        <end position="46"/>
    </location>
</feature>
<dbReference type="InterPro" id="IPR051401">
    <property type="entry name" value="GtrA_CellWall_Glycosyl"/>
</dbReference>
<dbReference type="Proteomes" id="UP000029227">
    <property type="component" value="Unassembled WGS sequence"/>
</dbReference>
<keyword evidence="3 6" id="KW-0812">Transmembrane</keyword>
<comment type="caution">
    <text evidence="8">The sequence shown here is derived from an EMBL/GenBank/DDBJ whole genome shotgun (WGS) entry which is preliminary data.</text>
</comment>
<evidence type="ECO:0000313" key="9">
    <source>
        <dbReference type="Proteomes" id="UP000029227"/>
    </source>
</evidence>
<dbReference type="InterPro" id="IPR007267">
    <property type="entry name" value="GtrA_DPMS_TM"/>
</dbReference>
<keyword evidence="4 6" id="KW-1133">Transmembrane helix</keyword>
<dbReference type="EMBL" id="BBMN01000001">
    <property type="protein sequence ID" value="GAL03281.1"/>
    <property type="molecule type" value="Genomic_DNA"/>
</dbReference>
<comment type="similarity">
    <text evidence="2">Belongs to the GtrA family.</text>
</comment>
<dbReference type="AlphaFoldDB" id="A0A090QK33"/>
<evidence type="ECO:0000259" key="7">
    <source>
        <dbReference type="Pfam" id="PF04138"/>
    </source>
</evidence>
<dbReference type="PANTHER" id="PTHR38459">
    <property type="entry name" value="PROPHAGE BACTOPRENOL-LINKED GLUCOSE TRANSLOCASE HOMOLOG"/>
    <property type="match status" value="1"/>
</dbReference>
<accession>A0A090QK33</accession>
<dbReference type="STRING" id="754436.JCM19237_6174"/>
<evidence type="ECO:0000256" key="1">
    <source>
        <dbReference type="ARBA" id="ARBA00004141"/>
    </source>
</evidence>
<comment type="subcellular location">
    <subcellularLocation>
        <location evidence="1">Membrane</location>
        <topology evidence="1">Multi-pass membrane protein</topology>
    </subcellularLocation>
</comment>
<evidence type="ECO:0000256" key="5">
    <source>
        <dbReference type="ARBA" id="ARBA00023136"/>
    </source>
</evidence>
<evidence type="ECO:0000313" key="8">
    <source>
        <dbReference type="EMBL" id="GAL03281.1"/>
    </source>
</evidence>
<gene>
    <name evidence="8" type="ORF">JCM19237_6174</name>
</gene>
<keyword evidence="5 6" id="KW-0472">Membrane</keyword>
<evidence type="ECO:0000256" key="6">
    <source>
        <dbReference type="SAM" id="Phobius"/>
    </source>
</evidence>
<evidence type="ECO:0000256" key="4">
    <source>
        <dbReference type="ARBA" id="ARBA00022989"/>
    </source>
</evidence>
<feature type="domain" description="GtrA/DPMS transmembrane" evidence="7">
    <location>
        <begin position="3"/>
        <end position="86"/>
    </location>
</feature>
<reference evidence="8 9" key="1">
    <citation type="journal article" date="2014" name="Genome Announc.">
        <title>Draft Genome Sequences of Two Vibrionaceae Species, Vibrio ponticus C121 and Photobacterium aphoticum C119, Isolated as Coral Reef Microbiota.</title>
        <authorList>
            <person name="Al-saari N."/>
            <person name="Meirelles P.M."/>
            <person name="Mino S."/>
            <person name="Suda W."/>
            <person name="Oshima K."/>
            <person name="Hattori M."/>
            <person name="Ohkuma M."/>
            <person name="Thompson F.L."/>
            <person name="Gomez-Gil B."/>
            <person name="Sawabe T."/>
            <person name="Sawabe T."/>
        </authorList>
    </citation>
    <scope>NUCLEOTIDE SEQUENCE [LARGE SCALE GENOMIC DNA]</scope>
    <source>
        <strain evidence="8 9">JCM 19237</strain>
    </source>
</reference>
<evidence type="ECO:0000256" key="3">
    <source>
        <dbReference type="ARBA" id="ARBA00022692"/>
    </source>
</evidence>
<protein>
    <submittedName>
        <fullName evidence="8">GtrA family protein</fullName>
    </submittedName>
</protein>
<dbReference type="GO" id="GO:0000271">
    <property type="term" value="P:polysaccharide biosynthetic process"/>
    <property type="evidence" value="ECO:0007669"/>
    <property type="project" value="InterPro"/>
</dbReference>
<feature type="transmembrane region" description="Helical" evidence="6">
    <location>
        <begin position="67"/>
        <end position="88"/>
    </location>
</feature>
<feature type="transmembrane region" description="Helical" evidence="6">
    <location>
        <begin position="115"/>
        <end position="134"/>
    </location>
</feature>
<proteinExistence type="inferred from homology"/>